<dbReference type="EMBL" id="CP031395">
    <property type="protein sequence ID" value="QBK03946.1"/>
    <property type="molecule type" value="Genomic_DNA"/>
</dbReference>
<gene>
    <name evidence="1" type="ORF">DW355_03385</name>
</gene>
<evidence type="ECO:0008006" key="3">
    <source>
        <dbReference type="Google" id="ProtNLM"/>
    </source>
</evidence>
<proteinExistence type="predicted"/>
<organism evidence="1 2">
    <name type="scientific">Hylemonella gracilis</name>
    <dbReference type="NCBI Taxonomy" id="80880"/>
    <lineage>
        <taxon>Bacteria</taxon>
        <taxon>Pseudomonadati</taxon>
        <taxon>Pseudomonadota</taxon>
        <taxon>Betaproteobacteria</taxon>
        <taxon>Burkholderiales</taxon>
        <taxon>Comamonadaceae</taxon>
        <taxon>Hylemonella</taxon>
    </lineage>
</organism>
<evidence type="ECO:0000313" key="2">
    <source>
        <dbReference type="Proteomes" id="UP000292939"/>
    </source>
</evidence>
<sequence length="114" mass="12775">MYVVPAVSFRSLALGVLLGLQSLAWAEALVNYRCEPVYQPARSVWVRTVGLVHDDKKITEVRIDGVPVYSFNVYGARVLTALDNERIAFDADQLSWQSDWRGVMQSSGRCEKAP</sequence>
<dbReference type="AlphaFoldDB" id="A0A4P6UHK4"/>
<accession>A0A4P6UHK4</accession>
<evidence type="ECO:0000313" key="1">
    <source>
        <dbReference type="EMBL" id="QBK03946.1"/>
    </source>
</evidence>
<dbReference type="KEGG" id="hgr:DW355_03385"/>
<name>A0A4P6UHK4_9BURK</name>
<dbReference type="Proteomes" id="UP000292939">
    <property type="component" value="Chromosome"/>
</dbReference>
<protein>
    <recommendedName>
        <fullName evidence="3">C-type lysozyme inhibitor domain-containing protein</fullName>
    </recommendedName>
</protein>
<reference evidence="1 2" key="1">
    <citation type="submission" date="2018-07" db="EMBL/GenBank/DDBJ databases">
        <title>Exploring interactions and the metabolic potential of the ultra-small soil bacteria Hylemonella gracilis.</title>
        <authorList>
            <person name="Tyc O."/>
            <person name="Kulkarni P."/>
            <person name="Gawehns F."/>
            <person name="Hundscheid M."/>
            <person name="Zweers H."/>
            <person name="Garbeva P."/>
        </authorList>
    </citation>
    <scope>NUCLEOTIDE SEQUENCE [LARGE SCALE GENOMIC DNA]</scope>
    <source>
        <strain evidence="1 2">NS1</strain>
    </source>
</reference>